<dbReference type="HOGENOM" id="CLU_2824144_0_0_7"/>
<sequence length="66" mass="7702">MRNLETRVKRLEEDGIEETSMIVPVYPGQSKDEAKEHYFREHPAMRGYVGASPFLFVTMFRDEAHA</sequence>
<name>I2PZC7_9BACT</name>
<dbReference type="OrthoDB" id="9895419at2"/>
<proteinExistence type="predicted"/>
<gene>
    <name evidence="1" type="ORF">DesU5LDRAFT_1183</name>
</gene>
<protein>
    <submittedName>
        <fullName evidence="1">Uncharacterized protein</fullName>
    </submittedName>
</protein>
<dbReference type="EMBL" id="JH600068">
    <property type="protein sequence ID" value="EIG52883.1"/>
    <property type="molecule type" value="Genomic_DNA"/>
</dbReference>
<accession>I2PZC7</accession>
<dbReference type="AlphaFoldDB" id="I2PZC7"/>
<reference evidence="1" key="1">
    <citation type="submission" date="2011-11" db="EMBL/GenBank/DDBJ databases">
        <title>Improved High-Quality Draft sequence of Desulfovibrio sp. U5L.</title>
        <authorList>
            <consortium name="US DOE Joint Genome Institute"/>
            <person name="Lucas S."/>
            <person name="Han J."/>
            <person name="Lapidus A."/>
            <person name="Cheng J.-F."/>
            <person name="Goodwin L."/>
            <person name="Pitluck S."/>
            <person name="Peters L."/>
            <person name="Ovchinnikova G."/>
            <person name="Held B."/>
            <person name="Detter J.C."/>
            <person name="Han C."/>
            <person name="Tapia R."/>
            <person name="Land M."/>
            <person name="Hauser L."/>
            <person name="Kyrpides N."/>
            <person name="Ivanova N."/>
            <person name="Pagani I."/>
            <person name="Gabster J."/>
            <person name="Walker C."/>
            <person name="Stolyar S."/>
            <person name="Stahl D."/>
            <person name="Arkin A."/>
            <person name="Dehal P."/>
            <person name="Hazen T."/>
            <person name="Woyke T."/>
        </authorList>
    </citation>
    <scope>NUCLEOTIDE SEQUENCE [LARGE SCALE GENOMIC DNA]</scope>
    <source>
        <strain evidence="1">U5L</strain>
    </source>
</reference>
<evidence type="ECO:0000313" key="1">
    <source>
        <dbReference type="EMBL" id="EIG52883.1"/>
    </source>
</evidence>
<organism evidence="1">
    <name type="scientific">Desulfovibrio sp. U5L</name>
    <dbReference type="NCBI Taxonomy" id="596152"/>
    <lineage>
        <taxon>Bacteria</taxon>
        <taxon>Pseudomonadati</taxon>
        <taxon>Thermodesulfobacteriota</taxon>
        <taxon>Desulfovibrionia</taxon>
        <taxon>Desulfovibrionales</taxon>
        <taxon>Desulfovibrionaceae</taxon>
        <taxon>Desulfovibrio</taxon>
    </lineage>
</organism>
<dbReference type="STRING" id="596152.DesU5LDRAFT_1183"/>